<protein>
    <submittedName>
        <fullName evidence="2">Uncharacterized protein</fullName>
    </submittedName>
</protein>
<dbReference type="Gene3D" id="2.60.40.4060">
    <property type="entry name" value="Reeler domain"/>
    <property type="match status" value="1"/>
</dbReference>
<dbReference type="Proteomes" id="UP000242219">
    <property type="component" value="Unassembled WGS sequence"/>
</dbReference>
<proteinExistence type="predicted"/>
<dbReference type="InterPro" id="IPR002861">
    <property type="entry name" value="Reeler_dom"/>
</dbReference>
<reference evidence="2 3" key="1">
    <citation type="journal article" date="2016" name="Genome Announc.">
        <title>Draft Genome Sequence of the Anaerobic Ammonium-Oxidizing Bacterium 'Candidatus Brocadia sp. 40'.</title>
        <authorList>
            <person name="Ali M."/>
            <person name="Haroon M.F."/>
            <person name="Narita Y."/>
            <person name="Zhang L."/>
            <person name="Rangel Shaw D."/>
            <person name="Okabe S."/>
            <person name="Saikaly P.E."/>
        </authorList>
    </citation>
    <scope>NUCLEOTIDE SEQUENCE [LARGE SCALE GENOMIC DNA]</scope>
    <source>
        <strain evidence="2 3">40</strain>
    </source>
</reference>
<keyword evidence="1" id="KW-1133">Transmembrane helix</keyword>
<evidence type="ECO:0000256" key="1">
    <source>
        <dbReference type="SAM" id="Phobius"/>
    </source>
</evidence>
<dbReference type="InterPro" id="IPR042307">
    <property type="entry name" value="Reeler_sf"/>
</dbReference>
<evidence type="ECO:0000313" key="3">
    <source>
        <dbReference type="Proteomes" id="UP000242219"/>
    </source>
</evidence>
<name>A0A1V6LXR5_9BACT</name>
<sequence length="233" mass="26296">MRNTCPSFSTKNKEMGNMKIIAWGVIEIYHTILCVFMLFMLCSSLHAHSDGAPIGCLGAGIDKYDWNLYAPRSTFTCGNLGCHYQYPIDIGKAKLKLFVISKCEPGQIVDILVSFEKTNTEFHGFEITANDRYYNQIVGTFINPDNDEDIQIIGNGLFVTHTKKGTQQKFWHVKWRAPPADFPVQNPVRLYAMGVEADNDGTAMGDYIYKATRLIEVVPKMVKKGQIKAIKKE</sequence>
<dbReference type="AlphaFoldDB" id="A0A1V6LXR5"/>
<keyword evidence="3" id="KW-1185">Reference proteome</keyword>
<feature type="transmembrane region" description="Helical" evidence="1">
    <location>
        <begin position="20"/>
        <end position="41"/>
    </location>
</feature>
<dbReference type="NCBIfam" id="NF041895">
    <property type="entry name" value="choice_anch_V"/>
    <property type="match status" value="1"/>
</dbReference>
<dbReference type="CDD" id="cd08544">
    <property type="entry name" value="Reeler"/>
    <property type="match status" value="1"/>
</dbReference>
<accession>A0A1V6LXR5</accession>
<comment type="caution">
    <text evidence="2">The sequence shown here is derived from an EMBL/GenBank/DDBJ whole genome shotgun (WGS) entry which is preliminary data.</text>
</comment>
<dbReference type="EMBL" id="MJUW02000112">
    <property type="protein sequence ID" value="OQD44934.1"/>
    <property type="molecule type" value="Genomic_DNA"/>
</dbReference>
<keyword evidence="1" id="KW-0472">Membrane</keyword>
<evidence type="ECO:0000313" key="2">
    <source>
        <dbReference type="EMBL" id="OQD44934.1"/>
    </source>
</evidence>
<keyword evidence="1" id="KW-0812">Transmembrane</keyword>
<gene>
    <name evidence="2" type="ORF">BIY37_10955</name>
</gene>
<organism evidence="2 3">
    <name type="scientific">Candidatus Brocadia sapporoensis</name>
    <dbReference type="NCBI Taxonomy" id="392547"/>
    <lineage>
        <taxon>Bacteria</taxon>
        <taxon>Pseudomonadati</taxon>
        <taxon>Planctomycetota</taxon>
        <taxon>Candidatus Brocadiia</taxon>
        <taxon>Candidatus Brocadiales</taxon>
        <taxon>Candidatus Brocadiaceae</taxon>
        <taxon>Candidatus Brocadia</taxon>
    </lineage>
</organism>